<evidence type="ECO:0000313" key="2">
    <source>
        <dbReference type="EMBL" id="KAF2118352.1"/>
    </source>
</evidence>
<dbReference type="OrthoDB" id="5356630at2759"/>
<feature type="chain" id="PRO_5025485183" description="Ubiquitin 3 binding protein But2 C-terminal domain-containing protein" evidence="1">
    <location>
        <begin position="21"/>
        <end position="195"/>
    </location>
</feature>
<dbReference type="AlphaFoldDB" id="A0A6A5ZFU2"/>
<keyword evidence="1" id="KW-0732">Signal</keyword>
<feature type="signal peptide" evidence="1">
    <location>
        <begin position="1"/>
        <end position="20"/>
    </location>
</feature>
<reference evidence="2" key="1">
    <citation type="journal article" date="2020" name="Stud. Mycol.">
        <title>101 Dothideomycetes genomes: a test case for predicting lifestyles and emergence of pathogens.</title>
        <authorList>
            <person name="Haridas S."/>
            <person name="Albert R."/>
            <person name="Binder M."/>
            <person name="Bloem J."/>
            <person name="Labutti K."/>
            <person name="Salamov A."/>
            <person name="Andreopoulos B."/>
            <person name="Baker S."/>
            <person name="Barry K."/>
            <person name="Bills G."/>
            <person name="Bluhm B."/>
            <person name="Cannon C."/>
            <person name="Castanera R."/>
            <person name="Culley D."/>
            <person name="Daum C."/>
            <person name="Ezra D."/>
            <person name="Gonzalez J."/>
            <person name="Henrissat B."/>
            <person name="Kuo A."/>
            <person name="Liang C."/>
            <person name="Lipzen A."/>
            <person name="Lutzoni F."/>
            <person name="Magnuson J."/>
            <person name="Mondo S."/>
            <person name="Nolan M."/>
            <person name="Ohm R."/>
            <person name="Pangilinan J."/>
            <person name="Park H.-J."/>
            <person name="Ramirez L."/>
            <person name="Alfaro M."/>
            <person name="Sun H."/>
            <person name="Tritt A."/>
            <person name="Yoshinaga Y."/>
            <person name="Zwiers L.-H."/>
            <person name="Turgeon B."/>
            <person name="Goodwin S."/>
            <person name="Spatafora J."/>
            <person name="Crous P."/>
            <person name="Grigoriev I."/>
        </authorList>
    </citation>
    <scope>NUCLEOTIDE SEQUENCE</scope>
    <source>
        <strain evidence="2">CBS 627.86</strain>
    </source>
</reference>
<keyword evidence="3" id="KW-1185">Reference proteome</keyword>
<gene>
    <name evidence="2" type="ORF">BDV96DRAFT_383365</name>
</gene>
<organism evidence="2 3">
    <name type="scientific">Lophiotrema nucula</name>
    <dbReference type="NCBI Taxonomy" id="690887"/>
    <lineage>
        <taxon>Eukaryota</taxon>
        <taxon>Fungi</taxon>
        <taxon>Dikarya</taxon>
        <taxon>Ascomycota</taxon>
        <taxon>Pezizomycotina</taxon>
        <taxon>Dothideomycetes</taxon>
        <taxon>Pleosporomycetidae</taxon>
        <taxon>Pleosporales</taxon>
        <taxon>Lophiotremataceae</taxon>
        <taxon>Lophiotrema</taxon>
    </lineage>
</organism>
<accession>A0A6A5ZFU2</accession>
<evidence type="ECO:0008006" key="4">
    <source>
        <dbReference type="Google" id="ProtNLM"/>
    </source>
</evidence>
<proteinExistence type="predicted"/>
<dbReference type="Proteomes" id="UP000799770">
    <property type="component" value="Unassembled WGS sequence"/>
</dbReference>
<evidence type="ECO:0000256" key="1">
    <source>
        <dbReference type="SAM" id="SignalP"/>
    </source>
</evidence>
<evidence type="ECO:0000313" key="3">
    <source>
        <dbReference type="Proteomes" id="UP000799770"/>
    </source>
</evidence>
<sequence length="195" mass="21469">MLFTASTVAAIFTFLSVSSAIPTPWPQDSNTYEYPATTSTYTVSTGHIEYDIVDGSIYRELGSNKDNTTLVNFYTSSKHIGKTCEFVFEMDGPNPYHGDGVLFDVFRSTKPIVGYGLPDPQSNYRGDFIGRMKAVGGGWAVPHDPSTKKEDFQFPCPPADPKGESPSVSFELAPVGDSADIKWHKTQDGPIMTYW</sequence>
<dbReference type="EMBL" id="ML977317">
    <property type="protein sequence ID" value="KAF2118352.1"/>
    <property type="molecule type" value="Genomic_DNA"/>
</dbReference>
<name>A0A6A5ZFU2_9PLEO</name>
<protein>
    <recommendedName>
        <fullName evidence="4">Ubiquitin 3 binding protein But2 C-terminal domain-containing protein</fullName>
    </recommendedName>
</protein>